<dbReference type="HOGENOM" id="CLU_3289914_0_0_9"/>
<dbReference type="STRING" id="748224.HMPREF9436_01640"/>
<evidence type="ECO:0000313" key="1">
    <source>
        <dbReference type="EMBL" id="EFQ06836.1"/>
    </source>
</evidence>
<comment type="caution">
    <text evidence="1">The sequence shown here is derived from an EMBL/GenBank/DDBJ whole genome shotgun (WGS) entry which is preliminary data.</text>
</comment>
<evidence type="ECO:0000313" key="2">
    <source>
        <dbReference type="Proteomes" id="UP000006028"/>
    </source>
</evidence>
<sequence length="40" mass="4673">MPAPSRREPLAKREVFPHCQGPHLRGGCLRSRLGEFFIYY</sequence>
<dbReference type="AlphaFoldDB" id="E2ZIZ4"/>
<gene>
    <name evidence="1" type="ORF">HMPREF9436_01640</name>
</gene>
<protein>
    <submittedName>
        <fullName evidence="1">Uncharacterized protein</fullName>
    </submittedName>
</protein>
<proteinExistence type="predicted"/>
<dbReference type="BioCyc" id="FCF748224-HMP:GTSS-2534-MONOMER"/>
<dbReference type="EMBL" id="AECU01000124">
    <property type="protein sequence ID" value="EFQ06836.1"/>
    <property type="molecule type" value="Genomic_DNA"/>
</dbReference>
<dbReference type="Proteomes" id="UP000006028">
    <property type="component" value="Unassembled WGS sequence"/>
</dbReference>
<accession>E2ZIZ4</accession>
<organism evidence="1 2">
    <name type="scientific">Faecalibacterium cf. prausnitzii KLE1255</name>
    <dbReference type="NCBI Taxonomy" id="748224"/>
    <lineage>
        <taxon>Bacteria</taxon>
        <taxon>Bacillati</taxon>
        <taxon>Bacillota</taxon>
        <taxon>Clostridia</taxon>
        <taxon>Eubacteriales</taxon>
        <taxon>Oscillospiraceae</taxon>
        <taxon>Faecalibacterium</taxon>
    </lineage>
</organism>
<name>E2ZIZ4_9FIRM</name>
<reference evidence="1 2" key="1">
    <citation type="submission" date="2010-08" db="EMBL/GenBank/DDBJ databases">
        <authorList>
            <person name="Weinstock G."/>
            <person name="Sodergren E."/>
            <person name="Clifton S."/>
            <person name="Fulton L."/>
            <person name="Fulton B."/>
            <person name="Courtney L."/>
            <person name="Fronick C."/>
            <person name="Harrison M."/>
            <person name="Strong C."/>
            <person name="Farmer C."/>
            <person name="Delahaunty K."/>
            <person name="Markovic C."/>
            <person name="Hall O."/>
            <person name="Minx P."/>
            <person name="Tomlinson C."/>
            <person name="Mitreva M."/>
            <person name="Hou S."/>
            <person name="Chen J."/>
            <person name="Wollam A."/>
            <person name="Pepin K.H."/>
            <person name="Johnson M."/>
            <person name="Bhonagiri V."/>
            <person name="Zhang X."/>
            <person name="Suruliraj S."/>
            <person name="Warren W."/>
            <person name="Chinwalla A."/>
            <person name="Mardis E.R."/>
            <person name="Wilson R.K."/>
        </authorList>
    </citation>
    <scope>NUCLEOTIDE SEQUENCE [LARGE SCALE GENOMIC DNA]</scope>
    <source>
        <strain evidence="1 2">KLE1255</strain>
    </source>
</reference>